<evidence type="ECO:0000259" key="5">
    <source>
        <dbReference type="Pfam" id="PF00155"/>
    </source>
</evidence>
<protein>
    <recommendedName>
        <fullName evidence="5">Aminotransferase class I/classII large domain-containing protein</fullName>
    </recommendedName>
</protein>
<dbReference type="Pfam" id="PF00155">
    <property type="entry name" value="Aminotran_1_2"/>
    <property type="match status" value="1"/>
</dbReference>
<sequence length="411" mass="45490">MVALLESFQQALDQREAKLARRRLTILSPGAADFSSNDFLSLSTSSLLKSRYLRKLDACFSSRKAVGLGSGGSRLLDGNSSFTEELEQFIASFHDAPDGLLFNSGFDANVGVFSCIPQPGDAIVHDELIHASVREGMRLSRAKTKLQFKHNSINDLNRVLQRLVKEDPSISEGNRNVFIAVESLYSMDGDVAPLKEIIQTMHKLFAHGNAYLIVDEAHATGVFGPNGAGVVQDLGVQKDVFLRTHTFGKALASQGAIVLCTTLTREYLINYARTLIYTTAMASPTLVAIRVAYELMQQGKTQPFQQNLQSNISYLRACCDAIDGIDRSIVRIDHHDRSPIFSIRTKYPRELARYCQQRGLIVRAIMAPTVPLGKERVRVCLHAGNTRHEIDQLVGAIKKWAEDLKMGSPKL</sequence>
<dbReference type="InterPro" id="IPR015424">
    <property type="entry name" value="PyrdxlP-dep_Trfase"/>
</dbReference>
<dbReference type="PANTHER" id="PTHR13693">
    <property type="entry name" value="CLASS II AMINOTRANSFERASE/8-AMINO-7-OXONONANOATE SYNTHASE"/>
    <property type="match status" value="1"/>
</dbReference>
<comment type="similarity">
    <text evidence="2">Belongs to the class-II pyridoxal-phosphate-dependent aminotransferase family. BioF subfamily.</text>
</comment>
<dbReference type="GO" id="GO:0030170">
    <property type="term" value="F:pyridoxal phosphate binding"/>
    <property type="evidence" value="ECO:0007669"/>
    <property type="project" value="InterPro"/>
</dbReference>
<name>A0A7H8QWE9_TALRU</name>
<proteinExistence type="inferred from homology"/>
<comment type="cofactor">
    <cofactor evidence="1">
        <name>pyridoxal 5'-phosphate</name>
        <dbReference type="ChEBI" id="CHEBI:597326"/>
    </cofactor>
</comment>
<evidence type="ECO:0000313" key="6">
    <source>
        <dbReference type="EMBL" id="QKX57163.1"/>
    </source>
</evidence>
<dbReference type="KEGG" id="trg:TRUGW13939_04271"/>
<dbReference type="GeneID" id="55991773"/>
<dbReference type="OrthoDB" id="2382073at2759"/>
<accession>A0A7H8QWE9</accession>
<dbReference type="GO" id="GO:0009102">
    <property type="term" value="P:biotin biosynthetic process"/>
    <property type="evidence" value="ECO:0007669"/>
    <property type="project" value="TreeGrafter"/>
</dbReference>
<keyword evidence="4" id="KW-0663">Pyridoxal phosphate</keyword>
<dbReference type="AlphaFoldDB" id="A0A7H8QWE9"/>
<dbReference type="EMBL" id="CP055899">
    <property type="protein sequence ID" value="QKX57163.1"/>
    <property type="molecule type" value="Genomic_DNA"/>
</dbReference>
<evidence type="ECO:0000256" key="2">
    <source>
        <dbReference type="ARBA" id="ARBA00010008"/>
    </source>
</evidence>
<dbReference type="Gene3D" id="3.40.640.10">
    <property type="entry name" value="Type I PLP-dependent aspartate aminotransferase-like (Major domain)"/>
    <property type="match status" value="1"/>
</dbReference>
<evidence type="ECO:0000256" key="3">
    <source>
        <dbReference type="ARBA" id="ARBA00022679"/>
    </source>
</evidence>
<dbReference type="InterPro" id="IPR050087">
    <property type="entry name" value="AON_synthase_class-II"/>
</dbReference>
<dbReference type="InterPro" id="IPR015421">
    <property type="entry name" value="PyrdxlP-dep_Trfase_major"/>
</dbReference>
<dbReference type="RefSeq" id="XP_035343341.1">
    <property type="nucleotide sequence ID" value="XM_035487448.1"/>
</dbReference>
<organism evidence="6 7">
    <name type="scientific">Talaromyces rugulosus</name>
    <name type="common">Penicillium rugulosum</name>
    <dbReference type="NCBI Taxonomy" id="121627"/>
    <lineage>
        <taxon>Eukaryota</taxon>
        <taxon>Fungi</taxon>
        <taxon>Dikarya</taxon>
        <taxon>Ascomycota</taxon>
        <taxon>Pezizomycotina</taxon>
        <taxon>Eurotiomycetes</taxon>
        <taxon>Eurotiomycetidae</taxon>
        <taxon>Eurotiales</taxon>
        <taxon>Trichocomaceae</taxon>
        <taxon>Talaromyces</taxon>
        <taxon>Talaromyces sect. Islandici</taxon>
    </lineage>
</organism>
<gene>
    <name evidence="6" type="ORF">TRUGW13939_04271</name>
</gene>
<dbReference type="SUPFAM" id="SSF53383">
    <property type="entry name" value="PLP-dependent transferases"/>
    <property type="match status" value="1"/>
</dbReference>
<keyword evidence="7" id="KW-1185">Reference proteome</keyword>
<dbReference type="InterPro" id="IPR015422">
    <property type="entry name" value="PyrdxlP-dep_Trfase_small"/>
</dbReference>
<dbReference type="Gene3D" id="3.90.1150.10">
    <property type="entry name" value="Aspartate Aminotransferase, domain 1"/>
    <property type="match status" value="1"/>
</dbReference>
<evidence type="ECO:0000256" key="4">
    <source>
        <dbReference type="ARBA" id="ARBA00022898"/>
    </source>
</evidence>
<dbReference type="Proteomes" id="UP000509510">
    <property type="component" value="Chromosome II"/>
</dbReference>
<feature type="domain" description="Aminotransferase class I/classII large" evidence="5">
    <location>
        <begin position="34"/>
        <end position="397"/>
    </location>
</feature>
<keyword evidence="3" id="KW-0808">Transferase</keyword>
<reference evidence="7" key="1">
    <citation type="submission" date="2020-06" db="EMBL/GenBank/DDBJ databases">
        <title>A chromosome-scale genome assembly of Talaromyces rugulosus W13939.</title>
        <authorList>
            <person name="Wang B."/>
            <person name="Guo L."/>
            <person name="Ye K."/>
            <person name="Wang L."/>
        </authorList>
    </citation>
    <scope>NUCLEOTIDE SEQUENCE [LARGE SCALE GENOMIC DNA]</scope>
    <source>
        <strain evidence="7">W13939</strain>
    </source>
</reference>
<evidence type="ECO:0000256" key="1">
    <source>
        <dbReference type="ARBA" id="ARBA00001933"/>
    </source>
</evidence>
<dbReference type="InterPro" id="IPR004839">
    <property type="entry name" value="Aminotransferase_I/II_large"/>
</dbReference>
<evidence type="ECO:0000313" key="7">
    <source>
        <dbReference type="Proteomes" id="UP000509510"/>
    </source>
</evidence>
<dbReference type="GO" id="GO:0016740">
    <property type="term" value="F:transferase activity"/>
    <property type="evidence" value="ECO:0007669"/>
    <property type="project" value="UniProtKB-KW"/>
</dbReference>
<dbReference type="PANTHER" id="PTHR13693:SF77">
    <property type="entry name" value="8-AMINO-7-OXONONANOATE SYNTHASE"/>
    <property type="match status" value="1"/>
</dbReference>